<dbReference type="Proteomes" id="UP000034680">
    <property type="component" value="Unassembled WGS sequence"/>
</dbReference>
<reference evidence="2 3" key="1">
    <citation type="submission" date="2015-05" db="EMBL/GenBank/DDBJ databases">
        <title>Distinctive expansion of gene families associated with plant cell wall degradation and secondary metabolism in the genomes of grapevine trunk pathogens.</title>
        <authorList>
            <person name="Lawrence D.P."/>
            <person name="Travadon R."/>
            <person name="Rolshausen P.E."/>
            <person name="Baumgartner K."/>
        </authorList>
    </citation>
    <scope>NUCLEOTIDE SEQUENCE [LARGE SCALE GENOMIC DNA]</scope>
    <source>
        <strain evidence="2">DA912</strain>
    </source>
</reference>
<feature type="compositionally biased region" description="Polar residues" evidence="1">
    <location>
        <begin position="27"/>
        <end position="36"/>
    </location>
</feature>
<feature type="compositionally biased region" description="Polar residues" evidence="1">
    <location>
        <begin position="284"/>
        <end position="298"/>
    </location>
</feature>
<feature type="compositionally biased region" description="Acidic residues" evidence="1">
    <location>
        <begin position="162"/>
        <end position="190"/>
    </location>
</feature>
<organism evidence="2 3">
    <name type="scientific">Diaporthe ampelina</name>
    <dbReference type="NCBI Taxonomy" id="1214573"/>
    <lineage>
        <taxon>Eukaryota</taxon>
        <taxon>Fungi</taxon>
        <taxon>Dikarya</taxon>
        <taxon>Ascomycota</taxon>
        <taxon>Pezizomycotina</taxon>
        <taxon>Sordariomycetes</taxon>
        <taxon>Sordariomycetidae</taxon>
        <taxon>Diaporthales</taxon>
        <taxon>Diaporthaceae</taxon>
        <taxon>Diaporthe</taxon>
    </lineage>
</organism>
<evidence type="ECO:0000256" key="1">
    <source>
        <dbReference type="SAM" id="MobiDB-lite"/>
    </source>
</evidence>
<evidence type="ECO:0000313" key="2">
    <source>
        <dbReference type="EMBL" id="KKY31673.1"/>
    </source>
</evidence>
<proteinExistence type="predicted"/>
<reference evidence="2 3" key="2">
    <citation type="submission" date="2015-05" db="EMBL/GenBank/DDBJ databases">
        <authorList>
            <person name="Morales-Cruz A."/>
            <person name="Amrine K.C."/>
            <person name="Cantu D."/>
        </authorList>
    </citation>
    <scope>NUCLEOTIDE SEQUENCE [LARGE SCALE GENOMIC DNA]</scope>
    <source>
        <strain evidence="2">DA912</strain>
    </source>
</reference>
<name>A0A0G2H8T6_9PEZI</name>
<feature type="region of interest" description="Disordered" evidence="1">
    <location>
        <begin position="113"/>
        <end position="136"/>
    </location>
</feature>
<feature type="region of interest" description="Disordered" evidence="1">
    <location>
        <begin position="162"/>
        <end position="415"/>
    </location>
</feature>
<feature type="compositionally biased region" description="Basic and acidic residues" evidence="1">
    <location>
        <begin position="39"/>
        <end position="49"/>
    </location>
</feature>
<gene>
    <name evidence="2" type="ORF">UCDDA912_g08397</name>
</gene>
<feature type="region of interest" description="Disordered" evidence="1">
    <location>
        <begin position="1"/>
        <end position="55"/>
    </location>
</feature>
<feature type="compositionally biased region" description="Basic and acidic residues" evidence="1">
    <location>
        <begin position="359"/>
        <end position="371"/>
    </location>
</feature>
<feature type="compositionally biased region" description="Basic and acidic residues" evidence="1">
    <location>
        <begin position="196"/>
        <end position="205"/>
    </location>
</feature>
<comment type="caution">
    <text evidence="2">The sequence shown here is derived from an EMBL/GenBank/DDBJ whole genome shotgun (WGS) entry which is preliminary data.</text>
</comment>
<evidence type="ECO:0000313" key="3">
    <source>
        <dbReference type="Proteomes" id="UP000034680"/>
    </source>
</evidence>
<protein>
    <submittedName>
        <fullName evidence="2">Uncharacterized protein</fullName>
    </submittedName>
</protein>
<keyword evidence="3" id="KW-1185">Reference proteome</keyword>
<feature type="compositionally biased region" description="Basic residues" evidence="1">
    <location>
        <begin position="17"/>
        <end position="26"/>
    </location>
</feature>
<feature type="compositionally biased region" description="Basic residues" evidence="1">
    <location>
        <begin position="372"/>
        <end position="385"/>
    </location>
</feature>
<dbReference type="AlphaFoldDB" id="A0A0G2H8T6"/>
<dbReference type="OrthoDB" id="5235253at2759"/>
<sequence>MPVATVKVAKGSAPPFTKRKLNKRRTPSSSTVTAQPQVHDARNGSESKLPKPLTPKARRIITKRTSRLIRKRNELDRSLLLQAFRPLDELNANDWLPREEILRQCERMASRERDHIRSRTKKLQERTALYSQDPSEERALDVDLIRKQLWKFKRHLGPYLEAAEEPLGDGEDDVPTSDSDLDSSDEDEESVQGKAGDPDSSKSSEGDAPNGNGDVEKSSIGLDGAFDDIRTPKKRKRNDDAVKGSQKKRKEQASGSTQSTTSQSQSVKAGAPKRSKEMEASIAQIFNSMSPTKSSQVSIDGASKVDAKEAPVETTIKEANGIAVRKAPKPPAIGSSSSSSSASDGGAKPFYQRHAKAMLRPDFDDLVYERPPRRRGPKSDKKHKQYLVSGALPVPHLPSPRPDKAKARSVPTDGP</sequence>
<feature type="compositionally biased region" description="Low complexity" evidence="1">
    <location>
        <begin position="256"/>
        <end position="266"/>
    </location>
</feature>
<dbReference type="EMBL" id="LCUC01000369">
    <property type="protein sequence ID" value="KKY31673.1"/>
    <property type="molecule type" value="Genomic_DNA"/>
</dbReference>
<feature type="compositionally biased region" description="Basic and acidic residues" evidence="1">
    <location>
        <begin position="227"/>
        <end position="242"/>
    </location>
</feature>
<accession>A0A0G2H8T6</accession>
<feature type="compositionally biased region" description="Basic and acidic residues" evidence="1">
    <location>
        <begin position="113"/>
        <end position="125"/>
    </location>
</feature>
<feature type="compositionally biased region" description="Low complexity" evidence="1">
    <location>
        <begin position="332"/>
        <end position="349"/>
    </location>
</feature>